<evidence type="ECO:0000313" key="1">
    <source>
        <dbReference type="EMBL" id="MDK2598629.1"/>
    </source>
</evidence>
<proteinExistence type="predicted"/>
<dbReference type="EMBL" id="JASJUT010000021">
    <property type="protein sequence ID" value="MDK2598629.1"/>
    <property type="molecule type" value="Genomic_DNA"/>
</dbReference>
<accession>A0ABT7EUA1</accession>
<keyword evidence="2" id="KW-1185">Reference proteome</keyword>
<sequence length="205" mass="23023">MEQEFLFNSRGIKVPLSKVSETDKAQNDLVLESVQQAKNLSAAHDDFKRTVFTYINNFIAEVGHKYGVEIGGKKGNITLTSYDGKSRIKVGIADNITFGPEILAAKELIDSVINELLDHVGEEAQLIKDIAQDAFETNKDGQYSKAKIMNLRSKYREGHKSDEWAAAMKALDDAFILSSTKTYVVFHEKDEWGKWHQIPLVSKSL</sequence>
<dbReference type="InterPro" id="IPR021505">
    <property type="entry name" value="Phage_B3_Orf6"/>
</dbReference>
<name>A0ABT7EUA1_9GAMM</name>
<evidence type="ECO:0000313" key="2">
    <source>
        <dbReference type="Proteomes" id="UP001231915"/>
    </source>
</evidence>
<comment type="caution">
    <text evidence="1">The sequence shown here is derived from an EMBL/GenBank/DDBJ whole genome shotgun (WGS) entry which is preliminary data.</text>
</comment>
<organism evidence="1 2">
    <name type="scientific">Pseudoalteromonas obscura</name>
    <dbReference type="NCBI Taxonomy" id="3048491"/>
    <lineage>
        <taxon>Bacteria</taxon>
        <taxon>Pseudomonadati</taxon>
        <taxon>Pseudomonadota</taxon>
        <taxon>Gammaproteobacteria</taxon>
        <taxon>Alteromonadales</taxon>
        <taxon>Pseudoalteromonadaceae</taxon>
        <taxon>Pseudoalteromonas</taxon>
    </lineage>
</organism>
<dbReference type="Proteomes" id="UP001231915">
    <property type="component" value="Unassembled WGS sequence"/>
</dbReference>
<reference evidence="1 2" key="1">
    <citation type="submission" date="2023-05" db="EMBL/GenBank/DDBJ databases">
        <title>Pseudoalteromonas ardens sp. nov., Pseudoalteromonas obscura sp. nov., and Pseudoalteromonas umbrosa sp. nov., isolated from the coral Montipora capitata.</title>
        <authorList>
            <person name="Thomas E.M."/>
            <person name="Smith E.M."/>
            <person name="Papke E."/>
            <person name="Shlafstein M.D."/>
            <person name="Oline D.K."/>
            <person name="Videau P."/>
            <person name="Saw J.H."/>
            <person name="Strangman W.K."/>
            <person name="Ushijima B."/>
        </authorList>
    </citation>
    <scope>NUCLEOTIDE SEQUENCE [LARGE SCALE GENOMIC DNA]</scope>
    <source>
        <strain evidence="1 2">P94</strain>
    </source>
</reference>
<dbReference type="Pfam" id="PF11363">
    <property type="entry name" value="DUF3164"/>
    <property type="match status" value="1"/>
</dbReference>
<dbReference type="RefSeq" id="WP_284138888.1">
    <property type="nucleotide sequence ID" value="NZ_JASJUT010000021.1"/>
</dbReference>
<gene>
    <name evidence="1" type="ORF">QNM18_26605</name>
</gene>
<protein>
    <submittedName>
        <fullName evidence="1">DUF3164 family protein</fullName>
    </submittedName>
</protein>